<organism evidence="3 4">
    <name type="scientific">Levilactobacillus lanxiensis</name>
    <dbReference type="NCBI Taxonomy" id="2799568"/>
    <lineage>
        <taxon>Bacteria</taxon>
        <taxon>Bacillati</taxon>
        <taxon>Bacillota</taxon>
        <taxon>Bacilli</taxon>
        <taxon>Lactobacillales</taxon>
        <taxon>Lactobacillaceae</taxon>
        <taxon>Levilactobacillus</taxon>
    </lineage>
</organism>
<evidence type="ECO:0000256" key="2">
    <source>
        <dbReference type="SAM" id="Phobius"/>
    </source>
</evidence>
<evidence type="ECO:0000256" key="1">
    <source>
        <dbReference type="SAM" id="Coils"/>
    </source>
</evidence>
<sequence>MSQSEELAKQILTAYVNGQIDLTNVPDLQKIVKDAAAQQMAFTYSTTDFHAKQEEALKHEQAWYHQEIDRILNDNLAKIDPQQLRHSITKQLEQQQTELRQQQAKLESMRKQQFWQMLMPTLAGFAVCLLLVTIIFFLLERLVYQGIWQGWGLHKLYATVIAIQPQHPYGAILLGLLGVIILAVAIMVSFLLLVEAVGQLGDFEPSKLLFWKKQKNTRW</sequence>
<evidence type="ECO:0000313" key="4">
    <source>
        <dbReference type="Proteomes" id="UP001597189"/>
    </source>
</evidence>
<gene>
    <name evidence="3" type="ORF">ACFQ44_13780</name>
</gene>
<dbReference type="RefSeq" id="WP_203647214.1">
    <property type="nucleotide sequence ID" value="NZ_BOLN01000020.1"/>
</dbReference>
<dbReference type="Proteomes" id="UP001597189">
    <property type="component" value="Unassembled WGS sequence"/>
</dbReference>
<feature type="transmembrane region" description="Helical" evidence="2">
    <location>
        <begin position="169"/>
        <end position="194"/>
    </location>
</feature>
<keyword evidence="1" id="KW-0175">Coiled coil</keyword>
<keyword evidence="2" id="KW-1133">Transmembrane helix</keyword>
<comment type="caution">
    <text evidence="3">The sequence shown here is derived from an EMBL/GenBank/DDBJ whole genome shotgun (WGS) entry which is preliminary data.</text>
</comment>
<feature type="transmembrane region" description="Helical" evidence="2">
    <location>
        <begin position="117"/>
        <end position="139"/>
    </location>
</feature>
<evidence type="ECO:0008006" key="5">
    <source>
        <dbReference type="Google" id="ProtNLM"/>
    </source>
</evidence>
<feature type="coiled-coil region" evidence="1">
    <location>
        <begin position="85"/>
        <end position="112"/>
    </location>
</feature>
<keyword evidence="2" id="KW-0812">Transmembrane</keyword>
<accession>A0ABW4D7X2</accession>
<evidence type="ECO:0000313" key="3">
    <source>
        <dbReference type="EMBL" id="MFD1456723.1"/>
    </source>
</evidence>
<keyword evidence="4" id="KW-1185">Reference proteome</keyword>
<name>A0ABW4D7X2_9LACO</name>
<protein>
    <recommendedName>
        <fullName evidence="5">MobB</fullName>
    </recommendedName>
</protein>
<dbReference type="EMBL" id="JBHTOD010000020">
    <property type="protein sequence ID" value="MFD1456723.1"/>
    <property type="molecule type" value="Genomic_DNA"/>
</dbReference>
<reference evidence="4" key="1">
    <citation type="journal article" date="2019" name="Int. J. Syst. Evol. Microbiol.">
        <title>The Global Catalogue of Microorganisms (GCM) 10K type strain sequencing project: providing services to taxonomists for standard genome sequencing and annotation.</title>
        <authorList>
            <consortium name="The Broad Institute Genomics Platform"/>
            <consortium name="The Broad Institute Genome Sequencing Center for Infectious Disease"/>
            <person name="Wu L."/>
            <person name="Ma J."/>
        </authorList>
    </citation>
    <scope>NUCLEOTIDE SEQUENCE [LARGE SCALE GENOMIC DNA]</scope>
    <source>
        <strain evidence="4">CCM 8979</strain>
    </source>
</reference>
<proteinExistence type="predicted"/>
<keyword evidence="2" id="KW-0472">Membrane</keyword>